<keyword evidence="2" id="KW-1185">Reference proteome</keyword>
<reference evidence="2" key="1">
    <citation type="journal article" date="2019" name="Int. J. Syst. Evol. Microbiol.">
        <title>The Global Catalogue of Microorganisms (GCM) 10K type strain sequencing project: providing services to taxonomists for standard genome sequencing and annotation.</title>
        <authorList>
            <consortium name="The Broad Institute Genomics Platform"/>
            <consortium name="The Broad Institute Genome Sequencing Center for Infectious Disease"/>
            <person name="Wu L."/>
            <person name="Ma J."/>
        </authorList>
    </citation>
    <scope>NUCLEOTIDE SEQUENCE [LARGE SCALE GENOMIC DNA]</scope>
    <source>
        <strain evidence="2">CCUG 57508</strain>
    </source>
</reference>
<accession>A0ABW3MWI8</accession>
<comment type="caution">
    <text evidence="1">The sequence shown here is derived from an EMBL/GenBank/DDBJ whole genome shotgun (WGS) entry which is preliminary data.</text>
</comment>
<dbReference type="Proteomes" id="UP001597046">
    <property type="component" value="Unassembled WGS sequence"/>
</dbReference>
<dbReference type="EMBL" id="JBHTKH010000002">
    <property type="protein sequence ID" value="MFD1053530.1"/>
    <property type="molecule type" value="Genomic_DNA"/>
</dbReference>
<dbReference type="RefSeq" id="WP_386051088.1">
    <property type="nucleotide sequence ID" value="NZ_JBHTKH010000002.1"/>
</dbReference>
<name>A0ABW3MWI8_9MICO</name>
<protein>
    <submittedName>
        <fullName evidence="1">Thioredoxin family protein</fullName>
    </submittedName>
</protein>
<sequence length="99" mass="10700">MDVQLLYFDGCPNWLVAEERLRDALAVAGRGDARISRVLVETPQEAEQLGFIGSPTILLDGRDPFATGTERPALACRVFTTPEGRAGSPTVEQLVEALS</sequence>
<organism evidence="1 2">
    <name type="scientific">Terrabacter terrigena</name>
    <dbReference type="NCBI Taxonomy" id="574718"/>
    <lineage>
        <taxon>Bacteria</taxon>
        <taxon>Bacillati</taxon>
        <taxon>Actinomycetota</taxon>
        <taxon>Actinomycetes</taxon>
        <taxon>Micrococcales</taxon>
        <taxon>Intrasporangiaceae</taxon>
        <taxon>Terrabacter</taxon>
    </lineage>
</organism>
<proteinExistence type="predicted"/>
<evidence type="ECO:0000313" key="1">
    <source>
        <dbReference type="EMBL" id="MFD1053530.1"/>
    </source>
</evidence>
<evidence type="ECO:0000313" key="2">
    <source>
        <dbReference type="Proteomes" id="UP001597046"/>
    </source>
</evidence>
<gene>
    <name evidence="1" type="ORF">ACFQ2V_04355</name>
</gene>